<dbReference type="CDD" id="cd06127">
    <property type="entry name" value="DEDDh"/>
    <property type="match status" value="1"/>
</dbReference>
<reference evidence="5 6" key="1">
    <citation type="submission" date="2024-05" db="EMBL/GenBank/DDBJ databases">
        <title>Genetic variation in Jamaican populations of the coffee berry borer (Hypothenemus hampei).</title>
        <authorList>
            <person name="Errbii M."/>
            <person name="Myrie A."/>
        </authorList>
    </citation>
    <scope>NUCLEOTIDE SEQUENCE [LARGE SCALE GENOMIC DNA]</scope>
    <source>
        <strain evidence="5">JA-Hopewell-2020-01-JO</strain>
        <tissue evidence="5">Whole body</tissue>
    </source>
</reference>
<dbReference type="InterPro" id="IPR036397">
    <property type="entry name" value="RNaseH_sf"/>
</dbReference>
<dbReference type="InterPro" id="IPR049012">
    <property type="entry name" value="Mutator_transp_dom"/>
</dbReference>
<dbReference type="SMART" id="SM00479">
    <property type="entry name" value="EXOIII"/>
    <property type="match status" value="1"/>
</dbReference>
<feature type="domain" description="Exonuclease" evidence="4">
    <location>
        <begin position="320"/>
        <end position="496"/>
    </location>
</feature>
<dbReference type="InterPro" id="IPR012337">
    <property type="entry name" value="RNaseH-like_sf"/>
</dbReference>
<keyword evidence="3" id="KW-0269">Exonuclease</keyword>
<dbReference type="SUPFAM" id="SSF53098">
    <property type="entry name" value="Ribonuclease H-like"/>
    <property type="match status" value="1"/>
</dbReference>
<evidence type="ECO:0000313" key="6">
    <source>
        <dbReference type="Proteomes" id="UP001566132"/>
    </source>
</evidence>
<evidence type="ECO:0000256" key="1">
    <source>
        <dbReference type="ARBA" id="ARBA00022722"/>
    </source>
</evidence>
<accession>A0ABD1DZJ1</accession>
<name>A0ABD1DZJ1_HYPHA</name>
<evidence type="ECO:0000256" key="3">
    <source>
        <dbReference type="ARBA" id="ARBA00022839"/>
    </source>
</evidence>
<dbReference type="AlphaFoldDB" id="A0ABD1DZJ1"/>
<dbReference type="GO" id="GO:0004527">
    <property type="term" value="F:exonuclease activity"/>
    <property type="evidence" value="ECO:0007669"/>
    <property type="project" value="UniProtKB-KW"/>
</dbReference>
<evidence type="ECO:0000259" key="4">
    <source>
        <dbReference type="SMART" id="SM00479"/>
    </source>
</evidence>
<dbReference type="Pfam" id="PF20700">
    <property type="entry name" value="Mutator"/>
    <property type="match status" value="1"/>
</dbReference>
<dbReference type="PANTHER" id="PTHR30231:SF4">
    <property type="entry name" value="PROTEIN NEN2"/>
    <property type="match status" value="1"/>
</dbReference>
<dbReference type="Gene3D" id="3.30.420.10">
    <property type="entry name" value="Ribonuclease H-like superfamily/Ribonuclease H"/>
    <property type="match status" value="1"/>
</dbReference>
<evidence type="ECO:0000313" key="5">
    <source>
        <dbReference type="EMBL" id="KAL1487723.1"/>
    </source>
</evidence>
<keyword evidence="1" id="KW-0540">Nuclease</keyword>
<gene>
    <name evidence="5" type="ORF">ABEB36_015630</name>
</gene>
<dbReference type="InterPro" id="IPR013520">
    <property type="entry name" value="Ribonucl_H"/>
</dbReference>
<dbReference type="PANTHER" id="PTHR30231">
    <property type="entry name" value="DNA POLYMERASE III SUBUNIT EPSILON"/>
    <property type="match status" value="1"/>
</dbReference>
<dbReference type="EMBL" id="JBDJPC010000020">
    <property type="protein sequence ID" value="KAL1487723.1"/>
    <property type="molecule type" value="Genomic_DNA"/>
</dbReference>
<dbReference type="Proteomes" id="UP001566132">
    <property type="component" value="Unassembled WGS sequence"/>
</dbReference>
<keyword evidence="2" id="KW-0378">Hydrolase</keyword>
<proteinExistence type="predicted"/>
<protein>
    <recommendedName>
        <fullName evidence="4">Exonuclease domain-containing protein</fullName>
    </recommendedName>
</protein>
<comment type="caution">
    <text evidence="5">The sequence shown here is derived from an EMBL/GenBank/DDBJ whole genome shotgun (WGS) entry which is preliminary data.</text>
</comment>
<keyword evidence="6" id="KW-1185">Reference proteome</keyword>
<organism evidence="5 6">
    <name type="scientific">Hypothenemus hampei</name>
    <name type="common">Coffee berry borer</name>
    <dbReference type="NCBI Taxonomy" id="57062"/>
    <lineage>
        <taxon>Eukaryota</taxon>
        <taxon>Metazoa</taxon>
        <taxon>Ecdysozoa</taxon>
        <taxon>Arthropoda</taxon>
        <taxon>Hexapoda</taxon>
        <taxon>Insecta</taxon>
        <taxon>Pterygota</taxon>
        <taxon>Neoptera</taxon>
        <taxon>Endopterygota</taxon>
        <taxon>Coleoptera</taxon>
        <taxon>Polyphaga</taxon>
        <taxon>Cucujiformia</taxon>
        <taxon>Curculionidae</taxon>
        <taxon>Scolytinae</taxon>
        <taxon>Hypothenemus</taxon>
    </lineage>
</organism>
<sequence>MESDLAVSLMCNSNILRESNLQVGIFTGDDDAASISKVRDVSAHPIVKLSDPNHTGKGLLSQLYKLKPKHKELTTEAINYLKRCFSFAVAQNIGRPDNLAQSLKAIPLHAYNRHEICTSWCRYAIEKEAYRHKTIPGGFKDQLLFDSLVKLFDSIADICGKFAHGASTQRNENFNHVTTSKAPKTRCYGLSESSDFRVAASVCNINIGPSYIKQVTNVINVSPTTRRSDKFYDGMILQRKRRNEKIKTKKFKRRRRLVQNNRTALKYRLGQKEGDSYVSGMGFIDQDFVNDCLSSAEQVSVGSTLHQVNDFTKLPYSAGKIVVFDLETTSLAVNAEIVQIGAICDDKIFNIYIQPTKQISSSASAKNLLRKIGDDLFFAGTKVKSETIRDALTHFQQFLADCEPPCILIAHNCTFDKVRLINNIQSAGMYEEFETIIDGFVDTLKIFRNVLPKQSKYTLESLAQNSGVNTAGAHNALMDVKMLCNLLVIHKIPESKLYEYKQPLAEYMRIESAKIEIIKSEMAK</sequence>
<dbReference type="Pfam" id="PF00929">
    <property type="entry name" value="RNase_T"/>
    <property type="match status" value="1"/>
</dbReference>
<evidence type="ECO:0000256" key="2">
    <source>
        <dbReference type="ARBA" id="ARBA00022801"/>
    </source>
</evidence>